<proteinExistence type="predicted"/>
<sequence>MLENIRPRYSQNFHRYQPCPAWLSAPAETEAPVSLPETTVPVEVPTTSSSTTVTLFSKETTLVSPVFHVMVFVLAEELSRVRQEAAGAGNRVTVSP</sequence>
<protein>
    <submittedName>
        <fullName evidence="1">Uncharacterized protein</fullName>
    </submittedName>
</protein>
<dbReference type="Proteomes" id="UP001501265">
    <property type="component" value="Unassembled WGS sequence"/>
</dbReference>
<gene>
    <name evidence="1" type="ORF">GCM10023220_35470</name>
</gene>
<evidence type="ECO:0000313" key="1">
    <source>
        <dbReference type="EMBL" id="GAA4803190.1"/>
    </source>
</evidence>
<organism evidence="1 2">
    <name type="scientific">Streptomyces ziwulingensis</name>
    <dbReference type="NCBI Taxonomy" id="1045501"/>
    <lineage>
        <taxon>Bacteria</taxon>
        <taxon>Bacillati</taxon>
        <taxon>Actinomycetota</taxon>
        <taxon>Actinomycetes</taxon>
        <taxon>Kitasatosporales</taxon>
        <taxon>Streptomycetaceae</taxon>
        <taxon>Streptomyces</taxon>
    </lineage>
</organism>
<reference evidence="2" key="1">
    <citation type="journal article" date="2019" name="Int. J. Syst. Evol. Microbiol.">
        <title>The Global Catalogue of Microorganisms (GCM) 10K type strain sequencing project: providing services to taxonomists for standard genome sequencing and annotation.</title>
        <authorList>
            <consortium name="The Broad Institute Genomics Platform"/>
            <consortium name="The Broad Institute Genome Sequencing Center for Infectious Disease"/>
            <person name="Wu L."/>
            <person name="Ma J."/>
        </authorList>
    </citation>
    <scope>NUCLEOTIDE SEQUENCE [LARGE SCALE GENOMIC DNA]</scope>
    <source>
        <strain evidence="2">JCM 18081</strain>
    </source>
</reference>
<dbReference type="EMBL" id="BAABIG010000033">
    <property type="protein sequence ID" value="GAA4803190.1"/>
    <property type="molecule type" value="Genomic_DNA"/>
</dbReference>
<accession>A0ABP9C2K6</accession>
<name>A0ABP9C2K6_9ACTN</name>
<evidence type="ECO:0000313" key="2">
    <source>
        <dbReference type="Proteomes" id="UP001501265"/>
    </source>
</evidence>
<keyword evidence="2" id="KW-1185">Reference proteome</keyword>
<comment type="caution">
    <text evidence="1">The sequence shown here is derived from an EMBL/GenBank/DDBJ whole genome shotgun (WGS) entry which is preliminary data.</text>
</comment>